<keyword evidence="7 9" id="KW-0503">Monooxygenase</keyword>
<dbReference type="Gene3D" id="1.10.630.10">
    <property type="entry name" value="Cytochrome P450"/>
    <property type="match status" value="1"/>
</dbReference>
<dbReference type="PROSITE" id="PS00086">
    <property type="entry name" value="CYTOCHROME_P450"/>
    <property type="match status" value="1"/>
</dbReference>
<evidence type="ECO:0000256" key="1">
    <source>
        <dbReference type="ARBA" id="ARBA00001971"/>
    </source>
</evidence>
<dbReference type="SUPFAM" id="SSF48264">
    <property type="entry name" value="Cytochrome P450"/>
    <property type="match status" value="1"/>
</dbReference>
<name>A0A2T4A892_TRIHA</name>
<dbReference type="Proteomes" id="UP000241690">
    <property type="component" value="Unassembled WGS sequence"/>
</dbReference>
<dbReference type="GeneID" id="36630326"/>
<dbReference type="PRINTS" id="PR00385">
    <property type="entry name" value="P450"/>
</dbReference>
<protein>
    <recommendedName>
        <fullName evidence="13">Cytochrome P450 monooxygenase</fullName>
    </recommendedName>
</protein>
<evidence type="ECO:0000256" key="5">
    <source>
        <dbReference type="ARBA" id="ARBA00023002"/>
    </source>
</evidence>
<keyword evidence="10" id="KW-1133">Transmembrane helix</keyword>
<keyword evidence="4 8" id="KW-0479">Metal-binding</keyword>
<proteinExistence type="inferred from homology"/>
<comment type="cofactor">
    <cofactor evidence="1 8">
        <name>heme</name>
        <dbReference type="ChEBI" id="CHEBI:30413"/>
    </cofactor>
</comment>
<evidence type="ECO:0000256" key="8">
    <source>
        <dbReference type="PIRSR" id="PIRSR602401-1"/>
    </source>
</evidence>
<evidence type="ECO:0008006" key="13">
    <source>
        <dbReference type="Google" id="ProtNLM"/>
    </source>
</evidence>
<evidence type="ECO:0000256" key="4">
    <source>
        <dbReference type="ARBA" id="ARBA00022723"/>
    </source>
</evidence>
<keyword evidence="10" id="KW-0812">Transmembrane</keyword>
<dbReference type="Pfam" id="PF00067">
    <property type="entry name" value="p450"/>
    <property type="match status" value="1"/>
</dbReference>
<dbReference type="PRINTS" id="PR00463">
    <property type="entry name" value="EP450I"/>
</dbReference>
<comment type="similarity">
    <text evidence="2 9">Belongs to the cytochrome P450 family.</text>
</comment>
<dbReference type="InterPro" id="IPR017972">
    <property type="entry name" value="Cyt_P450_CS"/>
</dbReference>
<evidence type="ECO:0000313" key="11">
    <source>
        <dbReference type="EMBL" id="PTB53213.1"/>
    </source>
</evidence>
<keyword evidence="6 8" id="KW-0408">Iron</keyword>
<dbReference type="InterPro" id="IPR001128">
    <property type="entry name" value="Cyt_P450"/>
</dbReference>
<dbReference type="GO" id="GO:0004497">
    <property type="term" value="F:monooxygenase activity"/>
    <property type="evidence" value="ECO:0007669"/>
    <property type="project" value="UniProtKB-KW"/>
</dbReference>
<evidence type="ECO:0000256" key="7">
    <source>
        <dbReference type="ARBA" id="ARBA00023033"/>
    </source>
</evidence>
<dbReference type="AlphaFoldDB" id="A0A2T4A892"/>
<gene>
    <name evidence="11" type="ORF">M431DRAFT_6778</name>
</gene>
<keyword evidence="10" id="KW-0472">Membrane</keyword>
<dbReference type="STRING" id="983964.A0A2T4A892"/>
<dbReference type="PANTHER" id="PTHR24305">
    <property type="entry name" value="CYTOCHROME P450"/>
    <property type="match status" value="1"/>
</dbReference>
<feature type="transmembrane region" description="Helical" evidence="10">
    <location>
        <begin position="65"/>
        <end position="84"/>
    </location>
</feature>
<dbReference type="GO" id="GO:0005506">
    <property type="term" value="F:iron ion binding"/>
    <property type="evidence" value="ECO:0007669"/>
    <property type="project" value="InterPro"/>
</dbReference>
<sequence>MRYELLGVASASAGVLSHLLYFIHGHKAMQAPRTFVFYLMAECLLFVRCFYLQGAFQGTLSATTISLSYFLGLFTSIAVYRLFFHRLRRFPGPLAAKLTKFYGPYKARGGKSHIHFVELFEKYGDVVRTAPNELIVLSTDAQQKVFGVGTRCSKENTSYESVAYKGFQNLEAATNREEHRKRRQIWDKAFSTKALESYETYARETVYEWLGKLASLQGQPVNTSLYSLLIPFENMGRMGFSINFGSIQKGKEDIMLHYLEETLGMIAKLGTMWWPIALINAIGGSGDHIEFEKLACRMVDQREKQADDENEDIMKYILQDHHSKVPKGFHHHDLLYADAQVIMVAGTDTIGATLSFAFYHLARDPALRQKLLTELEPLYGRTLTGEFSNHDLSDADAPYLNAIINETMRLDNPTCSNGGRLTPPEGLEVDGIFIPGEVVVYTPTHAIQRSAKYFKDPNSFIPERWTTRPDLIIDKRAYLPFSCGSHSCVGKKVAILVLRMILAYTVWYYDFEFAPGEDGLAIHRDAIDASILKPGKLECVFSQRT</sequence>
<feature type="transmembrane region" description="Helical" evidence="10">
    <location>
        <begin position="6"/>
        <end position="23"/>
    </location>
</feature>
<dbReference type="RefSeq" id="XP_024772890.1">
    <property type="nucleotide sequence ID" value="XM_024921743.1"/>
</dbReference>
<dbReference type="GO" id="GO:0016705">
    <property type="term" value="F:oxidoreductase activity, acting on paired donors, with incorporation or reduction of molecular oxygen"/>
    <property type="evidence" value="ECO:0007669"/>
    <property type="project" value="InterPro"/>
</dbReference>
<dbReference type="InterPro" id="IPR002401">
    <property type="entry name" value="Cyt_P450_E_grp-I"/>
</dbReference>
<feature type="binding site" description="axial binding residue" evidence="8">
    <location>
        <position position="488"/>
    </location>
    <ligand>
        <name>heme</name>
        <dbReference type="ChEBI" id="CHEBI:30413"/>
    </ligand>
    <ligandPart>
        <name>Fe</name>
        <dbReference type="ChEBI" id="CHEBI:18248"/>
    </ligandPart>
</feature>
<dbReference type="GO" id="GO:0020037">
    <property type="term" value="F:heme binding"/>
    <property type="evidence" value="ECO:0007669"/>
    <property type="project" value="InterPro"/>
</dbReference>
<dbReference type="InterPro" id="IPR036396">
    <property type="entry name" value="Cyt_P450_sf"/>
</dbReference>
<evidence type="ECO:0000256" key="6">
    <source>
        <dbReference type="ARBA" id="ARBA00023004"/>
    </source>
</evidence>
<dbReference type="InterPro" id="IPR050121">
    <property type="entry name" value="Cytochrome_P450_monoxygenase"/>
</dbReference>
<reference evidence="11 12" key="1">
    <citation type="submission" date="2016-07" db="EMBL/GenBank/DDBJ databases">
        <title>Multiple horizontal gene transfer events from other fungi enriched the ability of initially mycotrophic Trichoderma (Ascomycota) to feed on dead plant biomass.</title>
        <authorList>
            <consortium name="DOE Joint Genome Institute"/>
            <person name="Aerts A."/>
            <person name="Atanasova L."/>
            <person name="Chenthamara K."/>
            <person name="Zhang J."/>
            <person name="Grujic M."/>
            <person name="Henrissat B."/>
            <person name="Kuo A."/>
            <person name="Salamov A."/>
            <person name="Lipzen A."/>
            <person name="Labutti K."/>
            <person name="Barry K."/>
            <person name="Miao Y."/>
            <person name="Rahimi M.J."/>
            <person name="Shen Q."/>
            <person name="Grigoriev I.V."/>
            <person name="Kubicek C.P."/>
            <person name="Druzhinina I.S."/>
        </authorList>
    </citation>
    <scope>NUCLEOTIDE SEQUENCE [LARGE SCALE GENOMIC DNA]</scope>
    <source>
        <strain evidence="11 12">CBS 226.95</strain>
    </source>
</reference>
<evidence type="ECO:0000256" key="10">
    <source>
        <dbReference type="SAM" id="Phobius"/>
    </source>
</evidence>
<dbReference type="PANTHER" id="PTHR24305:SF187">
    <property type="entry name" value="P450, PUTATIVE (EUROFUNG)-RELATED"/>
    <property type="match status" value="1"/>
</dbReference>
<evidence type="ECO:0000256" key="2">
    <source>
        <dbReference type="ARBA" id="ARBA00010617"/>
    </source>
</evidence>
<feature type="transmembrane region" description="Helical" evidence="10">
    <location>
        <begin position="35"/>
        <end position="53"/>
    </location>
</feature>
<keyword evidence="3 8" id="KW-0349">Heme</keyword>
<evidence type="ECO:0000256" key="9">
    <source>
        <dbReference type="RuleBase" id="RU000461"/>
    </source>
</evidence>
<organism evidence="11 12">
    <name type="scientific">Trichoderma harzianum CBS 226.95</name>
    <dbReference type="NCBI Taxonomy" id="983964"/>
    <lineage>
        <taxon>Eukaryota</taxon>
        <taxon>Fungi</taxon>
        <taxon>Dikarya</taxon>
        <taxon>Ascomycota</taxon>
        <taxon>Pezizomycotina</taxon>
        <taxon>Sordariomycetes</taxon>
        <taxon>Hypocreomycetidae</taxon>
        <taxon>Hypocreales</taxon>
        <taxon>Hypocreaceae</taxon>
        <taxon>Trichoderma</taxon>
    </lineage>
</organism>
<dbReference type="SMR" id="A0A2T4A892"/>
<keyword evidence="12" id="KW-1185">Reference proteome</keyword>
<accession>A0A2T4A892</accession>
<dbReference type="EMBL" id="KZ679682">
    <property type="protein sequence ID" value="PTB53213.1"/>
    <property type="molecule type" value="Genomic_DNA"/>
</dbReference>
<keyword evidence="5 9" id="KW-0560">Oxidoreductase</keyword>
<evidence type="ECO:0000313" key="12">
    <source>
        <dbReference type="Proteomes" id="UP000241690"/>
    </source>
</evidence>
<evidence type="ECO:0000256" key="3">
    <source>
        <dbReference type="ARBA" id="ARBA00022617"/>
    </source>
</evidence>